<keyword evidence="3 12" id="KW-0813">Transport</keyword>
<dbReference type="InterPro" id="IPR012910">
    <property type="entry name" value="Plug_dom"/>
</dbReference>
<dbReference type="GO" id="GO:0038023">
    <property type="term" value="F:signaling receptor activity"/>
    <property type="evidence" value="ECO:0007669"/>
    <property type="project" value="InterPro"/>
</dbReference>
<dbReference type="Gene3D" id="3.55.50.30">
    <property type="match status" value="1"/>
</dbReference>
<dbReference type="GO" id="GO:0015344">
    <property type="term" value="F:siderophore uptake transmembrane transporter activity"/>
    <property type="evidence" value="ECO:0007669"/>
    <property type="project" value="TreeGrafter"/>
</dbReference>
<evidence type="ECO:0000256" key="4">
    <source>
        <dbReference type="ARBA" id="ARBA00022452"/>
    </source>
</evidence>
<dbReference type="Gene3D" id="2.40.170.20">
    <property type="entry name" value="TonB-dependent receptor, beta-barrel domain"/>
    <property type="match status" value="1"/>
</dbReference>
<dbReference type="InterPro" id="IPR010105">
    <property type="entry name" value="TonB_sidphr_rcpt"/>
</dbReference>
<evidence type="ECO:0000256" key="13">
    <source>
        <dbReference type="RuleBase" id="RU003357"/>
    </source>
</evidence>
<evidence type="ECO:0000256" key="6">
    <source>
        <dbReference type="ARBA" id="ARBA00022692"/>
    </source>
</evidence>
<keyword evidence="17" id="KW-1185">Reference proteome</keyword>
<evidence type="ECO:0000256" key="3">
    <source>
        <dbReference type="ARBA" id="ARBA00022448"/>
    </source>
</evidence>
<dbReference type="SUPFAM" id="SSF56935">
    <property type="entry name" value="Porins"/>
    <property type="match status" value="1"/>
</dbReference>
<comment type="similarity">
    <text evidence="2 12 13">Belongs to the TonB-dependent receptor family.</text>
</comment>
<evidence type="ECO:0000256" key="8">
    <source>
        <dbReference type="ARBA" id="ARBA00023077"/>
    </source>
</evidence>
<evidence type="ECO:0000259" key="15">
    <source>
        <dbReference type="SMART" id="SM00965"/>
    </source>
</evidence>
<evidence type="ECO:0000313" key="16">
    <source>
        <dbReference type="EMBL" id="OUY06355.1"/>
    </source>
</evidence>
<keyword evidence="5" id="KW-0406">Ion transport</keyword>
<keyword evidence="14" id="KW-0732">Signal</keyword>
<comment type="caution">
    <text evidence="16">The sequence shown here is derived from an EMBL/GenBank/DDBJ whole genome shotgun (WGS) entry which is preliminary data.</text>
</comment>
<protein>
    <recommendedName>
        <fullName evidence="15">Secretin/TonB short N-terminal domain-containing protein</fullName>
    </recommendedName>
</protein>
<dbReference type="NCBIfam" id="TIGR01783">
    <property type="entry name" value="TonB-siderophor"/>
    <property type="match status" value="1"/>
</dbReference>
<evidence type="ECO:0000256" key="10">
    <source>
        <dbReference type="ARBA" id="ARBA00023170"/>
    </source>
</evidence>
<keyword evidence="8 13" id="KW-0798">TonB box</keyword>
<dbReference type="RefSeq" id="WP_087621357.1">
    <property type="nucleotide sequence ID" value="NZ_NEXX01000005.1"/>
</dbReference>
<evidence type="ECO:0000256" key="14">
    <source>
        <dbReference type="SAM" id="SignalP"/>
    </source>
</evidence>
<evidence type="ECO:0000256" key="7">
    <source>
        <dbReference type="ARBA" id="ARBA00023004"/>
    </source>
</evidence>
<name>A0A1Z9YVX2_9GAMM</name>
<keyword evidence="7" id="KW-0408">Iron</keyword>
<reference evidence="16 17" key="1">
    <citation type="submission" date="2017-05" db="EMBL/GenBank/DDBJ databases">
        <title>Acinetobacter populi ANC 5415 (= PBJ7), whole genome shotgun sequencing project.</title>
        <authorList>
            <person name="Nemec A."/>
            <person name="Radolfova-Krizova L."/>
        </authorList>
    </citation>
    <scope>NUCLEOTIDE SEQUENCE [LARGE SCALE GENOMIC DNA]</scope>
    <source>
        <strain evidence="16 17">PBJ7</strain>
    </source>
</reference>
<dbReference type="PANTHER" id="PTHR32552:SF74">
    <property type="entry name" value="HYDROXAMATE SIDEROPHORE RECEPTOR FHUE"/>
    <property type="match status" value="1"/>
</dbReference>
<keyword evidence="4 12" id="KW-1134">Transmembrane beta strand</keyword>
<accession>A0A1Z9YVX2</accession>
<evidence type="ECO:0000313" key="17">
    <source>
        <dbReference type="Proteomes" id="UP000196536"/>
    </source>
</evidence>
<evidence type="ECO:0000256" key="9">
    <source>
        <dbReference type="ARBA" id="ARBA00023136"/>
    </source>
</evidence>
<keyword evidence="5" id="KW-0410">Iron transport</keyword>
<feature type="signal peptide" evidence="14">
    <location>
        <begin position="1"/>
        <end position="39"/>
    </location>
</feature>
<dbReference type="Gene3D" id="2.170.130.10">
    <property type="entry name" value="TonB-dependent receptor, plug domain"/>
    <property type="match status" value="1"/>
</dbReference>
<dbReference type="Pfam" id="PF00593">
    <property type="entry name" value="TonB_dep_Rec_b-barrel"/>
    <property type="match status" value="1"/>
</dbReference>
<sequence>MKKTVIGGVKQGFRVSALALAVHSSFLMVGTFCAQQAFASEQQVTTYNIAAGSLDSVLNHFASQAKIDLSIDGRLTAGKSSDGLSGQYNIEQGLATILQKTNLQVQKNNKGYVLSEKTSAQIQQQSRANPTNHLTTSNEGHVTALPVIVVKAIGDDPREDSKNNYGVNRSSSATKLDLALKDTPQSITIITQKQIEEQALTDVNKILEATPGVTVQNYGVPGAGRATFYSRGYEINNVMVDGAPTLISGSRGMEILAGMDTVIYDRVEVTRGSTGLSTGTGDPSASINFVRKRPGFEAERSGKISWGTWGKKRVELDVSQPFTSDGSIRGRFVGAYAQGGSYIDRIQEESKILYGIIEADITDKTTVALGGTWFDKDIDDASPHMTAIYSTIYNTYKSGLFDSGSRKWNAATDWSYAHTRMWNGFLTLDHAFNDHWKLSTNYQYTRSMPDRVWGILGSEWYNATDNTASISIGRENDDSKIHNLDISLLGKFELFGREAQIALGANGFNQKTFSPNYYTSSWSNSPSCSTSIHAICTTLEDWNGHIAYPENSGRTALKYGQYPLDKMISHNDIHEKQYGYFFSTKFEPIDKLKVILGTRFNHYEIKNNFYNVSEIKEELNSYEYSPKDKWIPYAGLIYDLTPNTTAYASYTGIYKTQLEKDKNDNFLPFIEGNSYEIGVKGALMDNKLNLATAIFRMQEENIAYLDSSPTSGTFICTPVTGTSCEIMYASDGPTISGFEISAQGQLTPKWLINAGYTFLHVKSQNGYERISGSSMTTGDYSYERPKHAINLSTSYLATDKLTVGGSIRWKYKTTQGISYCTDTGYCSDTTTSANQIARSQGSFAVVDLMARYQINEYINLGLNITNLFDKEYRSNDLGSVYGIPRSGTISLGFKF</sequence>
<organism evidence="16 17">
    <name type="scientific">Acinetobacter populi</name>
    <dbReference type="NCBI Taxonomy" id="1582270"/>
    <lineage>
        <taxon>Bacteria</taxon>
        <taxon>Pseudomonadati</taxon>
        <taxon>Pseudomonadota</taxon>
        <taxon>Gammaproteobacteria</taxon>
        <taxon>Moraxellales</taxon>
        <taxon>Moraxellaceae</taxon>
        <taxon>Acinetobacter</taxon>
    </lineage>
</organism>
<evidence type="ECO:0000256" key="5">
    <source>
        <dbReference type="ARBA" id="ARBA00022496"/>
    </source>
</evidence>
<dbReference type="InterPro" id="IPR037066">
    <property type="entry name" value="Plug_dom_sf"/>
</dbReference>
<evidence type="ECO:0000256" key="12">
    <source>
        <dbReference type="PROSITE-ProRule" id="PRU01360"/>
    </source>
</evidence>
<keyword evidence="6 12" id="KW-0812">Transmembrane</keyword>
<dbReference type="PANTHER" id="PTHR32552">
    <property type="entry name" value="FERRICHROME IRON RECEPTOR-RELATED"/>
    <property type="match status" value="1"/>
</dbReference>
<dbReference type="SMART" id="SM00965">
    <property type="entry name" value="STN"/>
    <property type="match status" value="1"/>
</dbReference>
<dbReference type="InterPro" id="IPR000531">
    <property type="entry name" value="Beta-barrel_TonB"/>
</dbReference>
<dbReference type="Pfam" id="PF07715">
    <property type="entry name" value="Plug"/>
    <property type="match status" value="1"/>
</dbReference>
<dbReference type="EMBL" id="NEXX01000005">
    <property type="protein sequence ID" value="OUY06355.1"/>
    <property type="molecule type" value="Genomic_DNA"/>
</dbReference>
<proteinExistence type="inferred from homology"/>
<evidence type="ECO:0000256" key="2">
    <source>
        <dbReference type="ARBA" id="ARBA00009810"/>
    </source>
</evidence>
<dbReference type="InterPro" id="IPR039426">
    <property type="entry name" value="TonB-dep_rcpt-like"/>
</dbReference>
<comment type="subcellular location">
    <subcellularLocation>
        <location evidence="1 12">Cell outer membrane</location>
        <topology evidence="1 12">Multi-pass membrane protein</topology>
    </subcellularLocation>
</comment>
<feature type="domain" description="Secretin/TonB short N-terminal" evidence="15">
    <location>
        <begin position="67"/>
        <end position="117"/>
    </location>
</feature>
<keyword evidence="10" id="KW-0675">Receptor</keyword>
<dbReference type="CDD" id="cd01347">
    <property type="entry name" value="ligand_gated_channel"/>
    <property type="match status" value="1"/>
</dbReference>
<dbReference type="Proteomes" id="UP000196536">
    <property type="component" value="Unassembled WGS sequence"/>
</dbReference>
<dbReference type="PROSITE" id="PS52016">
    <property type="entry name" value="TONB_DEPENDENT_REC_3"/>
    <property type="match status" value="1"/>
</dbReference>
<dbReference type="GO" id="GO:0015891">
    <property type="term" value="P:siderophore transport"/>
    <property type="evidence" value="ECO:0007669"/>
    <property type="project" value="InterPro"/>
</dbReference>
<evidence type="ECO:0000256" key="1">
    <source>
        <dbReference type="ARBA" id="ARBA00004571"/>
    </source>
</evidence>
<feature type="chain" id="PRO_5011967445" description="Secretin/TonB short N-terminal domain-containing protein" evidence="14">
    <location>
        <begin position="40"/>
        <end position="895"/>
    </location>
</feature>
<dbReference type="OrthoDB" id="6664537at2"/>
<evidence type="ECO:0000256" key="11">
    <source>
        <dbReference type="ARBA" id="ARBA00023237"/>
    </source>
</evidence>
<keyword evidence="9 12" id="KW-0472">Membrane</keyword>
<dbReference type="GO" id="GO:0009279">
    <property type="term" value="C:cell outer membrane"/>
    <property type="evidence" value="ECO:0007669"/>
    <property type="project" value="UniProtKB-SubCell"/>
</dbReference>
<keyword evidence="11 12" id="KW-0998">Cell outer membrane</keyword>
<dbReference type="AlphaFoldDB" id="A0A1Z9YVX2"/>
<gene>
    <name evidence="16" type="ORF">CAP51_13955</name>
</gene>
<dbReference type="InterPro" id="IPR036942">
    <property type="entry name" value="Beta-barrel_TonB_sf"/>
</dbReference>
<dbReference type="InterPro" id="IPR011662">
    <property type="entry name" value="Secretin/TonB_short_N"/>
</dbReference>